<protein>
    <submittedName>
        <fullName evidence="1">Uncharacterized protein</fullName>
    </submittedName>
</protein>
<dbReference type="AlphaFoldDB" id="A0A8X6YLF3"/>
<sequence length="91" mass="10947">MHYRLQAYTHMGHHAENLFCRIQTRAACSMELRAFWRKGRKVREKTTKHKRGRLQGSERIEVDPGEKFLAQSGKRLLEFWKKCRDMCVRLL</sequence>
<name>A0A8X6YLF3_9ARAC</name>
<evidence type="ECO:0000313" key="2">
    <source>
        <dbReference type="Proteomes" id="UP000886998"/>
    </source>
</evidence>
<dbReference type="OrthoDB" id="10531265at2759"/>
<dbReference type="EMBL" id="BMAV01019058">
    <property type="protein sequence ID" value="GFY71729.1"/>
    <property type="molecule type" value="Genomic_DNA"/>
</dbReference>
<gene>
    <name evidence="1" type="ORF">TNIN_92501</name>
</gene>
<reference evidence="1" key="1">
    <citation type="submission" date="2020-08" db="EMBL/GenBank/DDBJ databases">
        <title>Multicomponent nature underlies the extraordinary mechanical properties of spider dragline silk.</title>
        <authorList>
            <person name="Kono N."/>
            <person name="Nakamura H."/>
            <person name="Mori M."/>
            <person name="Yoshida Y."/>
            <person name="Ohtoshi R."/>
            <person name="Malay A.D."/>
            <person name="Moran D.A.P."/>
            <person name="Tomita M."/>
            <person name="Numata K."/>
            <person name="Arakawa K."/>
        </authorList>
    </citation>
    <scope>NUCLEOTIDE SEQUENCE</scope>
</reference>
<organism evidence="1 2">
    <name type="scientific">Trichonephila inaurata madagascariensis</name>
    <dbReference type="NCBI Taxonomy" id="2747483"/>
    <lineage>
        <taxon>Eukaryota</taxon>
        <taxon>Metazoa</taxon>
        <taxon>Ecdysozoa</taxon>
        <taxon>Arthropoda</taxon>
        <taxon>Chelicerata</taxon>
        <taxon>Arachnida</taxon>
        <taxon>Araneae</taxon>
        <taxon>Araneomorphae</taxon>
        <taxon>Entelegynae</taxon>
        <taxon>Araneoidea</taxon>
        <taxon>Nephilidae</taxon>
        <taxon>Trichonephila</taxon>
        <taxon>Trichonephila inaurata</taxon>
    </lineage>
</organism>
<dbReference type="Proteomes" id="UP000886998">
    <property type="component" value="Unassembled WGS sequence"/>
</dbReference>
<evidence type="ECO:0000313" key="1">
    <source>
        <dbReference type="EMBL" id="GFY71729.1"/>
    </source>
</evidence>
<keyword evidence="2" id="KW-1185">Reference proteome</keyword>
<comment type="caution">
    <text evidence="1">The sequence shown here is derived from an EMBL/GenBank/DDBJ whole genome shotgun (WGS) entry which is preliminary data.</text>
</comment>
<proteinExistence type="predicted"/>
<accession>A0A8X6YLF3</accession>